<dbReference type="Proteomes" id="UP000694257">
    <property type="component" value="Chromosome"/>
</dbReference>
<keyword evidence="1" id="KW-0472">Membrane</keyword>
<accession>A0ABX8RJG3</accession>
<keyword evidence="1" id="KW-1133">Transmembrane helix</keyword>
<evidence type="ECO:0000313" key="2">
    <source>
        <dbReference type="EMBL" id="QXN89744.1"/>
    </source>
</evidence>
<reference evidence="2 3" key="1">
    <citation type="submission" date="2021-07" db="EMBL/GenBank/DDBJ databases">
        <title>Whole Genome Sequence of Nocardia Iowensis.</title>
        <authorList>
            <person name="Lamm A."/>
            <person name="Collins-Fairclough A.M."/>
            <person name="Bunk B."/>
            <person name="Sproer C."/>
        </authorList>
    </citation>
    <scope>NUCLEOTIDE SEQUENCE [LARGE SCALE GENOMIC DNA]</scope>
    <source>
        <strain evidence="2 3">NRRL 5646</strain>
    </source>
</reference>
<protein>
    <submittedName>
        <fullName evidence="2">Uncharacterized protein</fullName>
    </submittedName>
</protein>
<sequence length="120" mass="12994">MTPTNRGDFPHPPAHTYTYNGSMFDPITLAVGAGILGVGWAVGRYGHRGAFGSKASRSLAQCGCGHDLAVHDPEAGDCHAETRRSVAPSVWAWVRCPCRRYTGPLPVEDYFTRPILPPTE</sequence>
<evidence type="ECO:0000256" key="1">
    <source>
        <dbReference type="SAM" id="Phobius"/>
    </source>
</evidence>
<dbReference type="EMBL" id="CP078145">
    <property type="protein sequence ID" value="QXN89744.1"/>
    <property type="molecule type" value="Genomic_DNA"/>
</dbReference>
<proteinExistence type="predicted"/>
<feature type="transmembrane region" description="Helical" evidence="1">
    <location>
        <begin position="27"/>
        <end position="47"/>
    </location>
</feature>
<organism evidence="2 3">
    <name type="scientific">Nocardia iowensis</name>
    <dbReference type="NCBI Taxonomy" id="204891"/>
    <lineage>
        <taxon>Bacteria</taxon>
        <taxon>Bacillati</taxon>
        <taxon>Actinomycetota</taxon>
        <taxon>Actinomycetes</taxon>
        <taxon>Mycobacteriales</taxon>
        <taxon>Nocardiaceae</taxon>
        <taxon>Nocardia</taxon>
    </lineage>
</organism>
<keyword evidence="3" id="KW-1185">Reference proteome</keyword>
<evidence type="ECO:0000313" key="3">
    <source>
        <dbReference type="Proteomes" id="UP000694257"/>
    </source>
</evidence>
<keyword evidence="1" id="KW-0812">Transmembrane</keyword>
<name>A0ABX8RJG3_NOCIO</name>
<gene>
    <name evidence="2" type="ORF">KV110_30380</name>
</gene>